<dbReference type="PANTHER" id="PTHR10739:SF13">
    <property type="entry name" value="CHOLINE-PHOSPHATE CYTIDYLYLTRANSFERASE"/>
    <property type="match status" value="1"/>
</dbReference>
<keyword evidence="4" id="KW-0548">Nucleotidyltransferase</keyword>
<keyword evidence="5" id="KW-0443">Lipid metabolism</keyword>
<proteinExistence type="inferred from homology"/>
<dbReference type="InterPro" id="IPR045049">
    <property type="entry name" value="Pcy1-like"/>
</dbReference>
<evidence type="ECO:0000256" key="2">
    <source>
        <dbReference type="ARBA" id="ARBA00022516"/>
    </source>
</evidence>
<reference evidence="12" key="2">
    <citation type="submission" date="2015-01" db="EMBL/GenBank/DDBJ databases">
        <title>Evolutionary Origins and Diversification of the Mycorrhizal Mutualists.</title>
        <authorList>
            <consortium name="DOE Joint Genome Institute"/>
            <consortium name="Mycorrhizal Genomics Consortium"/>
            <person name="Kohler A."/>
            <person name="Kuo A."/>
            <person name="Nagy L.G."/>
            <person name="Floudas D."/>
            <person name="Copeland A."/>
            <person name="Barry K.W."/>
            <person name="Cichocki N."/>
            <person name="Veneault-Fourrey C."/>
            <person name="LaButti K."/>
            <person name="Lindquist E.A."/>
            <person name="Lipzen A."/>
            <person name="Lundell T."/>
            <person name="Morin E."/>
            <person name="Murat C."/>
            <person name="Riley R."/>
            <person name="Ohm R."/>
            <person name="Sun H."/>
            <person name="Tunlid A."/>
            <person name="Henrissat B."/>
            <person name="Grigoriev I.V."/>
            <person name="Hibbett D.S."/>
            <person name="Martin F."/>
        </authorList>
    </citation>
    <scope>NUCLEOTIDE SEQUENCE [LARGE SCALE GENOMIC DNA]</scope>
    <source>
        <strain evidence="12">MUT 4182</strain>
    </source>
</reference>
<dbReference type="InterPro" id="IPR014729">
    <property type="entry name" value="Rossmann-like_a/b/a_fold"/>
</dbReference>
<dbReference type="OrthoDB" id="17102at2759"/>
<evidence type="ECO:0000259" key="10">
    <source>
        <dbReference type="Pfam" id="PF01467"/>
    </source>
</evidence>
<dbReference type="GO" id="GO:0005635">
    <property type="term" value="C:nuclear envelope"/>
    <property type="evidence" value="ECO:0007669"/>
    <property type="project" value="TreeGrafter"/>
</dbReference>
<evidence type="ECO:0000256" key="3">
    <source>
        <dbReference type="ARBA" id="ARBA00022679"/>
    </source>
</evidence>
<dbReference type="Pfam" id="PF01467">
    <property type="entry name" value="CTP_transf_like"/>
    <property type="match status" value="1"/>
</dbReference>
<evidence type="ECO:0000256" key="7">
    <source>
        <dbReference type="ARBA" id="ARBA00023264"/>
    </source>
</evidence>
<protein>
    <recommendedName>
        <fullName evidence="8">choline-phosphate cytidylyltransferase</fullName>
        <ecNumber evidence="8">2.7.7.15</ecNumber>
    </recommendedName>
</protein>
<dbReference type="HOGENOM" id="CLU_037448_0_0_1"/>
<dbReference type="EC" id="2.7.7.15" evidence="8"/>
<dbReference type="GO" id="GO:0031210">
    <property type="term" value="F:phosphatidylcholine binding"/>
    <property type="evidence" value="ECO:0007669"/>
    <property type="project" value="TreeGrafter"/>
</dbReference>
<reference evidence="11 12" key="1">
    <citation type="submission" date="2014-04" db="EMBL/GenBank/DDBJ databases">
        <authorList>
            <consortium name="DOE Joint Genome Institute"/>
            <person name="Kuo A."/>
            <person name="Girlanda M."/>
            <person name="Perotto S."/>
            <person name="Kohler A."/>
            <person name="Nagy L.G."/>
            <person name="Floudas D."/>
            <person name="Copeland A."/>
            <person name="Barry K.W."/>
            <person name="Cichocki N."/>
            <person name="Veneault-Fourrey C."/>
            <person name="LaButti K."/>
            <person name="Lindquist E.A."/>
            <person name="Lipzen A."/>
            <person name="Lundell T."/>
            <person name="Morin E."/>
            <person name="Murat C."/>
            <person name="Sun H."/>
            <person name="Tunlid A."/>
            <person name="Henrissat B."/>
            <person name="Grigoriev I.V."/>
            <person name="Hibbett D.S."/>
            <person name="Martin F."/>
            <person name="Nordberg H.P."/>
            <person name="Cantor M.N."/>
            <person name="Hua S.X."/>
        </authorList>
    </citation>
    <scope>NUCLEOTIDE SEQUENCE [LARGE SCALE GENOMIC DNA]</scope>
    <source>
        <strain evidence="11 12">MUT 4182</strain>
    </source>
</reference>
<gene>
    <name evidence="11" type="ORF">M407DRAFT_28320</name>
</gene>
<dbReference type="Proteomes" id="UP000054248">
    <property type="component" value="Unassembled WGS sequence"/>
</dbReference>
<comment type="similarity">
    <text evidence="1">Belongs to the cytidylyltransferase family.</text>
</comment>
<keyword evidence="12" id="KW-1185">Reference proteome</keyword>
<evidence type="ECO:0000256" key="6">
    <source>
        <dbReference type="ARBA" id="ARBA00023209"/>
    </source>
</evidence>
<dbReference type="SUPFAM" id="SSF52374">
    <property type="entry name" value="Nucleotidylyl transferase"/>
    <property type="match status" value="1"/>
</dbReference>
<keyword evidence="2" id="KW-0444">Lipid biosynthesis</keyword>
<accession>A0A0C3Q1J9</accession>
<dbReference type="AlphaFoldDB" id="A0A0C3Q1J9"/>
<evidence type="ECO:0000313" key="11">
    <source>
        <dbReference type="EMBL" id="KIO22105.1"/>
    </source>
</evidence>
<dbReference type="STRING" id="1051891.A0A0C3Q1J9"/>
<keyword evidence="6" id="KW-0594">Phospholipid biosynthesis</keyword>
<feature type="region of interest" description="Disordered" evidence="9">
    <location>
        <begin position="1"/>
        <end position="161"/>
    </location>
</feature>
<feature type="compositionally biased region" description="Basic residues" evidence="9">
    <location>
        <begin position="9"/>
        <end position="22"/>
    </location>
</feature>
<evidence type="ECO:0000256" key="1">
    <source>
        <dbReference type="ARBA" id="ARBA00010101"/>
    </source>
</evidence>
<keyword evidence="7" id="KW-1208">Phospholipid metabolism</keyword>
<feature type="domain" description="Cytidyltransferase-like" evidence="10">
    <location>
        <begin position="225"/>
        <end position="353"/>
    </location>
</feature>
<evidence type="ECO:0000256" key="5">
    <source>
        <dbReference type="ARBA" id="ARBA00023098"/>
    </source>
</evidence>
<dbReference type="Gene3D" id="3.40.50.620">
    <property type="entry name" value="HUPs"/>
    <property type="match status" value="1"/>
</dbReference>
<sequence length="407" mass="44610">MDELQGYQHAHRRGPHGKRLFKHGGIDSPLYDASEEDNDGRGDEASSFSGPYIPLRNSAMIPAPGPSLNVGDGRLPNSPPTTHDPSHPSAPAVAHGLQSNVAESLRRDRADSPTYDGDVESSTAGYKDPPPAWSDPRKPPGETYAGETKAQGGPSSSPPNAPLVYLPCGTYEPESTSVLSTLQIPTALTTDDIRAYVQAAIDQDPNSPRTYRPKPPPKGRPVRVYADGVYDIFHFGHALQLRQAKLSFPSVHLMVGVCSDELCSEHKSRTVMSHAERCESVRHCRWVDEILPDAPWVVDQAFIDKHQIDYVAHDDDPYKGSDGSDDVYHYVKMTGQFIPTRRTPGVSTSELLERIVAGYREGDWDAKLVKIGHPELTSRAPSRATSRPESRIGVLQPLDVSRLDDSK</sequence>
<feature type="compositionally biased region" description="Low complexity" evidence="9">
    <location>
        <begin position="80"/>
        <end position="91"/>
    </location>
</feature>
<evidence type="ECO:0000256" key="4">
    <source>
        <dbReference type="ARBA" id="ARBA00022695"/>
    </source>
</evidence>
<dbReference type="PANTHER" id="PTHR10739">
    <property type="entry name" value="CYTIDYLYLTRANSFERASE"/>
    <property type="match status" value="1"/>
</dbReference>
<organism evidence="11 12">
    <name type="scientific">Tulasnella calospora MUT 4182</name>
    <dbReference type="NCBI Taxonomy" id="1051891"/>
    <lineage>
        <taxon>Eukaryota</taxon>
        <taxon>Fungi</taxon>
        <taxon>Dikarya</taxon>
        <taxon>Basidiomycota</taxon>
        <taxon>Agaricomycotina</taxon>
        <taxon>Agaricomycetes</taxon>
        <taxon>Cantharellales</taxon>
        <taxon>Tulasnellaceae</taxon>
        <taxon>Tulasnella</taxon>
    </lineage>
</organism>
<dbReference type="EMBL" id="KN823118">
    <property type="protein sequence ID" value="KIO22105.1"/>
    <property type="molecule type" value="Genomic_DNA"/>
</dbReference>
<evidence type="ECO:0000313" key="12">
    <source>
        <dbReference type="Proteomes" id="UP000054248"/>
    </source>
</evidence>
<dbReference type="GO" id="GO:0004105">
    <property type="term" value="F:choline-phosphate cytidylyltransferase activity"/>
    <property type="evidence" value="ECO:0007669"/>
    <property type="project" value="UniProtKB-EC"/>
</dbReference>
<dbReference type="CDD" id="cd02174">
    <property type="entry name" value="CCT"/>
    <property type="match status" value="1"/>
</dbReference>
<dbReference type="InterPro" id="IPR004821">
    <property type="entry name" value="Cyt_trans-like"/>
</dbReference>
<dbReference type="InterPro" id="IPR041723">
    <property type="entry name" value="CCT"/>
</dbReference>
<name>A0A0C3Q1J9_9AGAM</name>
<evidence type="ECO:0000256" key="8">
    <source>
        <dbReference type="ARBA" id="ARBA00026101"/>
    </source>
</evidence>
<keyword evidence="3" id="KW-0808">Transferase</keyword>
<dbReference type="NCBIfam" id="TIGR00125">
    <property type="entry name" value="cyt_tran_rel"/>
    <property type="match status" value="1"/>
</dbReference>
<evidence type="ECO:0000256" key="9">
    <source>
        <dbReference type="SAM" id="MobiDB-lite"/>
    </source>
</evidence>